<keyword evidence="1" id="KW-0808">Transferase</keyword>
<reference evidence="1 2" key="1">
    <citation type="submission" date="2020-08" db="EMBL/GenBank/DDBJ databases">
        <title>Genomic Encyclopedia of Type Strains, Phase IV (KMG-IV): sequencing the most valuable type-strain genomes for metagenomic binning, comparative biology and taxonomic classification.</title>
        <authorList>
            <person name="Goeker M."/>
        </authorList>
    </citation>
    <scope>NUCLEOTIDE SEQUENCE [LARGE SCALE GENOMIC DNA]</scope>
    <source>
        <strain evidence="1 2">DSM 11590</strain>
    </source>
</reference>
<dbReference type="InterPro" id="IPR036768">
    <property type="entry name" value="PolIII_chi_sf"/>
</dbReference>
<dbReference type="InterPro" id="IPR007459">
    <property type="entry name" value="DNA_pol3_chi"/>
</dbReference>
<protein>
    <submittedName>
        <fullName evidence="1">DNA polymerase-3 subunit chi</fullName>
        <ecNumber evidence="1">2.7.7.7</ecNumber>
    </submittedName>
</protein>
<dbReference type="EMBL" id="JACIIX010000008">
    <property type="protein sequence ID" value="MBB6210912.1"/>
    <property type="molecule type" value="Genomic_DNA"/>
</dbReference>
<dbReference type="RefSeq" id="WP_184263730.1">
    <property type="nucleotide sequence ID" value="NZ_JACIIX010000008.1"/>
</dbReference>
<dbReference type="EC" id="2.7.7.7" evidence="1"/>
<organism evidence="1 2">
    <name type="scientific">Novispirillum itersonii</name>
    <name type="common">Aquaspirillum itersonii</name>
    <dbReference type="NCBI Taxonomy" id="189"/>
    <lineage>
        <taxon>Bacteria</taxon>
        <taxon>Pseudomonadati</taxon>
        <taxon>Pseudomonadota</taxon>
        <taxon>Alphaproteobacteria</taxon>
        <taxon>Rhodospirillales</taxon>
        <taxon>Novispirillaceae</taxon>
        <taxon>Novispirillum</taxon>
    </lineage>
</organism>
<accession>A0A7W9ZHT8</accession>
<evidence type="ECO:0000313" key="1">
    <source>
        <dbReference type="EMBL" id="MBB6210912.1"/>
    </source>
</evidence>
<dbReference type="GO" id="GO:0006260">
    <property type="term" value="P:DNA replication"/>
    <property type="evidence" value="ECO:0007669"/>
    <property type="project" value="InterPro"/>
</dbReference>
<dbReference type="Gene3D" id="3.40.50.10110">
    <property type="entry name" value="DNA polymerase III subunit chi"/>
    <property type="match status" value="1"/>
</dbReference>
<proteinExistence type="predicted"/>
<name>A0A7W9ZHT8_NOVIT</name>
<evidence type="ECO:0000313" key="2">
    <source>
        <dbReference type="Proteomes" id="UP000544872"/>
    </source>
</evidence>
<dbReference type="Proteomes" id="UP000544872">
    <property type="component" value="Unassembled WGS sequence"/>
</dbReference>
<dbReference type="AlphaFoldDB" id="A0A7W9ZHT8"/>
<dbReference type="Pfam" id="PF04364">
    <property type="entry name" value="DNA_pol3_chi"/>
    <property type="match status" value="1"/>
</dbReference>
<dbReference type="PANTHER" id="PTHR38767:SF1">
    <property type="entry name" value="DNA POLYMERASE III SUBUNIT CHI"/>
    <property type="match status" value="1"/>
</dbReference>
<keyword evidence="2" id="KW-1185">Reference proteome</keyword>
<dbReference type="SUPFAM" id="SSF102400">
    <property type="entry name" value="DNA polymerase III chi subunit"/>
    <property type="match status" value="1"/>
</dbReference>
<dbReference type="GO" id="GO:0032298">
    <property type="term" value="P:positive regulation of DNA-templated DNA replication initiation"/>
    <property type="evidence" value="ECO:0007669"/>
    <property type="project" value="TreeGrafter"/>
</dbReference>
<gene>
    <name evidence="1" type="ORF">FHS48_002342</name>
</gene>
<comment type="caution">
    <text evidence="1">The sequence shown here is derived from an EMBL/GenBank/DDBJ whole genome shotgun (WGS) entry which is preliminary data.</text>
</comment>
<dbReference type="PANTHER" id="PTHR38767">
    <property type="entry name" value="DNA POLYMERASE III SUBUNIT CHI"/>
    <property type="match status" value="1"/>
</dbReference>
<dbReference type="GO" id="GO:0003677">
    <property type="term" value="F:DNA binding"/>
    <property type="evidence" value="ECO:0007669"/>
    <property type="project" value="InterPro"/>
</dbReference>
<dbReference type="GO" id="GO:0003887">
    <property type="term" value="F:DNA-directed DNA polymerase activity"/>
    <property type="evidence" value="ECO:0007669"/>
    <property type="project" value="UniProtKB-EC"/>
</dbReference>
<sequence>MPRIDFYHLHLFRLEQALPRLLDRVLKSGQRAMVLAGSEDRVEDLALMLWEDRASWLPHGTKRDGRAAEQPVWLTDDPLDNANAATVLVLCDGMDSPLADSLPRTLDLFNGRDEPAVEAARGRWRRHDGLGHSLCYWQQEDSGRWIEKMAKNMAHES</sequence>
<keyword evidence="1" id="KW-0548">Nucleotidyltransferase</keyword>
<dbReference type="NCBIfam" id="NF004347">
    <property type="entry name" value="PRK05728.1-4"/>
    <property type="match status" value="1"/>
</dbReference>